<comment type="similarity">
    <text evidence="2">Belongs to the TMEM201 family.</text>
</comment>
<evidence type="ECO:0000259" key="8">
    <source>
        <dbReference type="Pfam" id="PF09779"/>
    </source>
</evidence>
<evidence type="ECO:0000256" key="3">
    <source>
        <dbReference type="ARBA" id="ARBA00022692"/>
    </source>
</evidence>
<evidence type="ECO:0000256" key="1">
    <source>
        <dbReference type="ARBA" id="ARBA00004473"/>
    </source>
</evidence>
<dbReference type="InterPro" id="IPR040041">
    <property type="entry name" value="TMEM201"/>
</dbReference>
<gene>
    <name evidence="10" type="primary">LOC108568969</name>
</gene>
<feature type="transmembrane region" description="Helical" evidence="7">
    <location>
        <begin position="255"/>
        <end position="273"/>
    </location>
</feature>
<dbReference type="Proteomes" id="UP000695000">
    <property type="component" value="Unplaced"/>
</dbReference>
<comment type="subcellular location">
    <subcellularLocation>
        <location evidence="1">Nucleus inner membrane</location>
        <topology evidence="1">Multi-pass membrane protein</topology>
    </subcellularLocation>
</comment>
<evidence type="ECO:0000256" key="6">
    <source>
        <dbReference type="ARBA" id="ARBA00023242"/>
    </source>
</evidence>
<dbReference type="RefSeq" id="XP_017785811.1">
    <property type="nucleotide sequence ID" value="XM_017930322.1"/>
</dbReference>
<keyword evidence="4 7" id="KW-1133">Transmembrane helix</keyword>
<evidence type="ECO:0000256" key="4">
    <source>
        <dbReference type="ARBA" id="ARBA00022989"/>
    </source>
</evidence>
<organism evidence="9 10">
    <name type="scientific">Nicrophorus vespilloides</name>
    <name type="common">Boreal carrion beetle</name>
    <dbReference type="NCBI Taxonomy" id="110193"/>
    <lineage>
        <taxon>Eukaryota</taxon>
        <taxon>Metazoa</taxon>
        <taxon>Ecdysozoa</taxon>
        <taxon>Arthropoda</taxon>
        <taxon>Hexapoda</taxon>
        <taxon>Insecta</taxon>
        <taxon>Pterygota</taxon>
        <taxon>Neoptera</taxon>
        <taxon>Endopterygota</taxon>
        <taxon>Coleoptera</taxon>
        <taxon>Polyphaga</taxon>
        <taxon>Staphyliniformia</taxon>
        <taxon>Silphidae</taxon>
        <taxon>Nicrophorinae</taxon>
        <taxon>Nicrophorus</taxon>
    </lineage>
</organism>
<feature type="transmembrane region" description="Helical" evidence="7">
    <location>
        <begin position="198"/>
        <end position="218"/>
    </location>
</feature>
<dbReference type="GeneID" id="108568969"/>
<name>A0ABM1NG61_NICVS</name>
<evidence type="ECO:0000256" key="5">
    <source>
        <dbReference type="ARBA" id="ARBA00023136"/>
    </source>
</evidence>
<proteinExistence type="inferred from homology"/>
<reference evidence="10" key="1">
    <citation type="submission" date="2025-08" db="UniProtKB">
        <authorList>
            <consortium name="RefSeq"/>
        </authorList>
    </citation>
    <scope>IDENTIFICATION</scope>
    <source>
        <tissue evidence="10">Whole Larva</tissue>
    </source>
</reference>
<feature type="domain" description="Ima1 N-terminal" evidence="8">
    <location>
        <begin position="37"/>
        <end position="156"/>
    </location>
</feature>
<dbReference type="Pfam" id="PF09779">
    <property type="entry name" value="Ima1_N"/>
    <property type="match status" value="1"/>
</dbReference>
<evidence type="ECO:0000313" key="9">
    <source>
        <dbReference type="Proteomes" id="UP000695000"/>
    </source>
</evidence>
<keyword evidence="9" id="KW-1185">Reference proteome</keyword>
<protein>
    <submittedName>
        <fullName evidence="10">Uncharacterized protein LOC108568969 isoform X1</fullName>
    </submittedName>
</protein>
<evidence type="ECO:0000256" key="2">
    <source>
        <dbReference type="ARBA" id="ARBA00007600"/>
    </source>
</evidence>
<evidence type="ECO:0000256" key="7">
    <source>
        <dbReference type="SAM" id="Phobius"/>
    </source>
</evidence>
<feature type="transmembrane region" description="Helical" evidence="7">
    <location>
        <begin position="6"/>
        <end position="26"/>
    </location>
</feature>
<keyword evidence="5 7" id="KW-0472">Membrane</keyword>
<keyword evidence="6" id="KW-0539">Nucleus</keyword>
<evidence type="ECO:0000313" key="10">
    <source>
        <dbReference type="RefSeq" id="XP_017785811.1"/>
    </source>
</evidence>
<sequence>MEWIGYESVLIVFTPALLLFLINYIYHNIRRKFNFKVNCWFCNENTRVPYAEINAFMCPSCTQYNGFNKDGSYNKQILEQHDEMLNAQYHSTSINESCSNHTPSNGLCKFCNNNQQLKIYQLAHFVPMDEENYDIEIEHFQKQLEKAYKLCPKCDRVLKKTLGQQNKWMLGLKLASLKKKVAVINETIITVQAGNRHWLLTGFLRLLLLFYFVAVMMVTSKYSKQLSEYLPEALKPLNYDWIIKYGSFNYFRDNYMPVLAITGILLSLTLFMTNRKSKINKKTEVPLSPKKLCKVLETEQQEAMDFPLNSTDLSSDPESDYESFNASIRKRQMKKAKKRHNTTTNQLKPLVNNSMLFQTMPQTTFESLNRSKSPSNNSTFNLPELFAEVRSPASVFSVKPQQTTYDLNLNLGNLKLSPKRPILSPSKFKNPWASGGPTSVASGQSFWETKPDLSVSRSSSQSSGFISNCPEPAPFSRCDSICGDFGSLYSEPVNNFNAKNMFLFAQRREFGKF</sequence>
<keyword evidence="3 7" id="KW-0812">Transmembrane</keyword>
<accession>A0ABM1NG61</accession>
<dbReference type="PANTHER" id="PTHR28646:SF1">
    <property type="entry name" value="TRANSMEMBRANE PROTEIN 201"/>
    <property type="match status" value="1"/>
</dbReference>
<dbReference type="PANTHER" id="PTHR28646">
    <property type="entry name" value="TRANSMEMBRANE PROTEIN 201"/>
    <property type="match status" value="1"/>
</dbReference>
<dbReference type="InterPro" id="IPR018617">
    <property type="entry name" value="Ima1_N"/>
</dbReference>